<evidence type="ECO:0000256" key="1">
    <source>
        <dbReference type="ARBA" id="ARBA00022485"/>
    </source>
</evidence>
<dbReference type="Pfam" id="PF12838">
    <property type="entry name" value="Fer4_7"/>
    <property type="match status" value="1"/>
</dbReference>
<organism evidence="6 7">
    <name type="scientific">Chlorobium phaeobacteroides (strain DSM 266 / SMG 266 / 2430)</name>
    <dbReference type="NCBI Taxonomy" id="290317"/>
    <lineage>
        <taxon>Bacteria</taxon>
        <taxon>Pseudomonadati</taxon>
        <taxon>Chlorobiota</taxon>
        <taxon>Chlorobiia</taxon>
        <taxon>Chlorobiales</taxon>
        <taxon>Chlorobiaceae</taxon>
        <taxon>Chlorobium/Pelodictyon group</taxon>
        <taxon>Chlorobium</taxon>
    </lineage>
</organism>
<evidence type="ECO:0000313" key="6">
    <source>
        <dbReference type="EMBL" id="ABL64313.1"/>
    </source>
</evidence>
<name>A1BD36_CHLPD</name>
<reference evidence="6 7" key="1">
    <citation type="submission" date="2006-12" db="EMBL/GenBank/DDBJ databases">
        <title>Complete sequence of Chlorobium phaeobacteroides DSM 266.</title>
        <authorList>
            <consortium name="US DOE Joint Genome Institute"/>
            <person name="Copeland A."/>
            <person name="Lucas S."/>
            <person name="Lapidus A."/>
            <person name="Barry K."/>
            <person name="Detter J.C."/>
            <person name="Glavina del Rio T."/>
            <person name="Hammon N."/>
            <person name="Israni S."/>
            <person name="Pitluck S."/>
            <person name="Goltsman E."/>
            <person name="Schmutz J."/>
            <person name="Larimer F."/>
            <person name="Land M."/>
            <person name="Hauser L."/>
            <person name="Mikhailova N."/>
            <person name="Li T."/>
            <person name="Overmann J."/>
            <person name="Bryant D.A."/>
            <person name="Richardson P."/>
        </authorList>
    </citation>
    <scope>NUCLEOTIDE SEQUENCE [LARGE SCALE GENOMIC DNA]</scope>
    <source>
        <strain evidence="6 7">DSM 266</strain>
    </source>
</reference>
<evidence type="ECO:0000313" key="7">
    <source>
        <dbReference type="Proteomes" id="UP000008701"/>
    </source>
</evidence>
<dbReference type="EMBL" id="CP000492">
    <property type="protein sequence ID" value="ABL64313.1"/>
    <property type="molecule type" value="Genomic_DNA"/>
</dbReference>
<dbReference type="PROSITE" id="PS51379">
    <property type="entry name" value="4FE4S_FER_2"/>
    <property type="match status" value="2"/>
</dbReference>
<proteinExistence type="predicted"/>
<dbReference type="SUPFAM" id="SSF54862">
    <property type="entry name" value="4Fe-4S ferredoxins"/>
    <property type="match status" value="1"/>
</dbReference>
<dbReference type="Gene3D" id="3.30.70.20">
    <property type="match status" value="1"/>
</dbReference>
<evidence type="ECO:0000256" key="3">
    <source>
        <dbReference type="ARBA" id="ARBA00023004"/>
    </source>
</evidence>
<dbReference type="GO" id="GO:0051539">
    <property type="term" value="F:4 iron, 4 sulfur cluster binding"/>
    <property type="evidence" value="ECO:0007669"/>
    <property type="project" value="UniProtKB-KW"/>
</dbReference>
<keyword evidence="2" id="KW-0479">Metal-binding</keyword>
<keyword evidence="4" id="KW-0411">Iron-sulfur</keyword>
<dbReference type="RefSeq" id="WP_011744153.1">
    <property type="nucleotide sequence ID" value="NC_008639.1"/>
</dbReference>
<keyword evidence="7" id="KW-1185">Reference proteome</keyword>
<dbReference type="GO" id="GO:0046872">
    <property type="term" value="F:metal ion binding"/>
    <property type="evidence" value="ECO:0007669"/>
    <property type="project" value="UniProtKB-KW"/>
</dbReference>
<keyword evidence="1" id="KW-0004">4Fe-4S</keyword>
<dbReference type="KEGG" id="cph:Cpha266_0246"/>
<dbReference type="Proteomes" id="UP000008701">
    <property type="component" value="Chromosome"/>
</dbReference>
<feature type="domain" description="4Fe-4S ferredoxin-type" evidence="5">
    <location>
        <begin position="23"/>
        <end position="52"/>
    </location>
</feature>
<dbReference type="AlphaFoldDB" id="A1BD36"/>
<dbReference type="STRING" id="290317.Cpha266_0246"/>
<dbReference type="HOGENOM" id="CLU_156996_1_0_10"/>
<sequence length="100" mass="10975">MSGLPSPSKKKKRLLAPREEIAWFPVIDTAACNGCGDCEGFCKPGVFALGEPEGVKRARMTVANPWNCIVLCTRCEPVCPSGAITLPRPEDFERFVEYVD</sequence>
<dbReference type="PANTHER" id="PTHR43687">
    <property type="entry name" value="ADENYLYLSULFATE REDUCTASE, BETA SUBUNIT"/>
    <property type="match status" value="1"/>
</dbReference>
<accession>A1BD36</accession>
<dbReference type="PANTHER" id="PTHR43687:SF1">
    <property type="entry name" value="FERREDOXIN III"/>
    <property type="match status" value="1"/>
</dbReference>
<protein>
    <submittedName>
        <fullName evidence="6">4Fe-4S ferredoxin, iron-sulfur binding domain protein</fullName>
    </submittedName>
</protein>
<gene>
    <name evidence="6" type="ordered locus">Cpha266_0246</name>
</gene>
<dbReference type="InterPro" id="IPR050572">
    <property type="entry name" value="Fe-S_Ferredoxin"/>
</dbReference>
<evidence type="ECO:0000256" key="4">
    <source>
        <dbReference type="ARBA" id="ARBA00023014"/>
    </source>
</evidence>
<feature type="domain" description="4Fe-4S ferredoxin-type" evidence="5">
    <location>
        <begin position="58"/>
        <end position="89"/>
    </location>
</feature>
<dbReference type="OrthoDB" id="9813230at2"/>
<evidence type="ECO:0000259" key="5">
    <source>
        <dbReference type="PROSITE" id="PS51379"/>
    </source>
</evidence>
<evidence type="ECO:0000256" key="2">
    <source>
        <dbReference type="ARBA" id="ARBA00022723"/>
    </source>
</evidence>
<dbReference type="InterPro" id="IPR017896">
    <property type="entry name" value="4Fe4S_Fe-S-bd"/>
</dbReference>
<keyword evidence="3" id="KW-0408">Iron</keyword>
<dbReference type="eggNOG" id="COG1146">
    <property type="taxonomic scope" value="Bacteria"/>
</dbReference>